<sequence>MGKSAAKIRRNTARAMARGETYSPPATRPPKSDKVDGSADAIDECGAGGGVGVDVVVGGGTMSTSKRATSAPSSSASASASSLSGEDKKRYDAAKKLRESLSKLEEDAEMNAKERRSAKRRAMAIASEEIGGNEVIGKLLEWYDTMTPPPPPPPPTKKKRTKRNDDDGDDDGGGGDDAKEGVARKRKVPYILFVGQLSYGTTSDMLFEHFRAALGSDVITRESVKIRLLVDTKNKKNGKGNNKSRGMAFVELDSPEVMYECLKLHLTHLDGRRINVERSAGGGTTAKKARITSFRESQTTFISNTMDSILSGFVRDGEISPEELDEGVIRLCKRHSATVVEAALKEYVNEKRERRIKRDTLGEKEEEVLRNPSAFLTHMIGRIAEEGIGNSSLIKKNRGDGDCGRGGGPGRGGGGGRGGRGGSGGGDGRGRVKETTSSILQRDGVDMSISSKGGADSRGERCDDISQIFPSMRRGRGRGRGYM</sequence>
<feature type="compositionally biased region" description="Gly residues" evidence="4">
    <location>
        <begin position="46"/>
        <end position="61"/>
    </location>
</feature>
<evidence type="ECO:0000256" key="2">
    <source>
        <dbReference type="PROSITE-ProRule" id="PRU00176"/>
    </source>
</evidence>
<feature type="coiled-coil region" evidence="3">
    <location>
        <begin position="94"/>
        <end position="121"/>
    </location>
</feature>
<feature type="compositionally biased region" description="Basic residues" evidence="4">
    <location>
        <begin position="473"/>
        <end position="483"/>
    </location>
</feature>
<gene>
    <name evidence="6" type="ORF">ACHAXA_004801</name>
</gene>
<dbReference type="CDD" id="cd12400">
    <property type="entry name" value="RRM_Nop6"/>
    <property type="match status" value="1"/>
</dbReference>
<evidence type="ECO:0000259" key="5">
    <source>
        <dbReference type="PROSITE" id="PS50102"/>
    </source>
</evidence>
<dbReference type="InterPro" id="IPR000504">
    <property type="entry name" value="RRM_dom"/>
</dbReference>
<evidence type="ECO:0000256" key="1">
    <source>
        <dbReference type="ARBA" id="ARBA00022884"/>
    </source>
</evidence>
<feature type="compositionally biased region" description="Basic and acidic residues" evidence="4">
    <location>
        <begin position="85"/>
        <end position="94"/>
    </location>
</feature>
<dbReference type="GO" id="GO:0003723">
    <property type="term" value="F:RNA binding"/>
    <property type="evidence" value="ECO:0007669"/>
    <property type="project" value="UniProtKB-UniRule"/>
</dbReference>
<evidence type="ECO:0000256" key="4">
    <source>
        <dbReference type="SAM" id="MobiDB-lite"/>
    </source>
</evidence>
<dbReference type="Proteomes" id="UP001530377">
    <property type="component" value="Unassembled WGS sequence"/>
</dbReference>
<feature type="domain" description="RRM" evidence="5">
    <location>
        <begin position="190"/>
        <end position="281"/>
    </location>
</feature>
<dbReference type="SUPFAM" id="SSF54928">
    <property type="entry name" value="RNA-binding domain, RBD"/>
    <property type="match status" value="1"/>
</dbReference>
<dbReference type="InterPro" id="IPR052462">
    <property type="entry name" value="SLIRP/GR-RBP-like"/>
</dbReference>
<dbReference type="PROSITE" id="PS50102">
    <property type="entry name" value="RRM"/>
    <property type="match status" value="1"/>
</dbReference>
<dbReference type="InterPro" id="IPR034228">
    <property type="entry name" value="Nop6_RRM"/>
</dbReference>
<dbReference type="PANTHER" id="PTHR48027">
    <property type="entry name" value="HETEROGENEOUS NUCLEAR RIBONUCLEOPROTEIN 87F-RELATED"/>
    <property type="match status" value="1"/>
</dbReference>
<protein>
    <recommendedName>
        <fullName evidence="5">RRM domain-containing protein</fullName>
    </recommendedName>
</protein>
<dbReference type="Pfam" id="PF00076">
    <property type="entry name" value="RRM_1"/>
    <property type="match status" value="1"/>
</dbReference>
<feature type="region of interest" description="Disordered" evidence="4">
    <location>
        <begin position="1"/>
        <end position="94"/>
    </location>
</feature>
<dbReference type="InterPro" id="IPR012677">
    <property type="entry name" value="Nucleotide-bd_a/b_plait_sf"/>
</dbReference>
<feature type="region of interest" description="Disordered" evidence="4">
    <location>
        <begin position="143"/>
        <end position="181"/>
    </location>
</feature>
<dbReference type="InterPro" id="IPR035979">
    <property type="entry name" value="RBD_domain_sf"/>
</dbReference>
<organism evidence="6 7">
    <name type="scientific">Cyclostephanos tholiformis</name>
    <dbReference type="NCBI Taxonomy" id="382380"/>
    <lineage>
        <taxon>Eukaryota</taxon>
        <taxon>Sar</taxon>
        <taxon>Stramenopiles</taxon>
        <taxon>Ochrophyta</taxon>
        <taxon>Bacillariophyta</taxon>
        <taxon>Coscinodiscophyceae</taxon>
        <taxon>Thalassiosirophycidae</taxon>
        <taxon>Stephanodiscales</taxon>
        <taxon>Stephanodiscaceae</taxon>
        <taxon>Cyclostephanos</taxon>
    </lineage>
</organism>
<keyword evidence="1 2" id="KW-0694">RNA-binding</keyword>
<feature type="region of interest" description="Disordered" evidence="4">
    <location>
        <begin position="391"/>
        <end position="483"/>
    </location>
</feature>
<evidence type="ECO:0000256" key="3">
    <source>
        <dbReference type="SAM" id="Coils"/>
    </source>
</evidence>
<reference evidence="6 7" key="1">
    <citation type="submission" date="2024-10" db="EMBL/GenBank/DDBJ databases">
        <title>Updated reference genomes for cyclostephanoid diatoms.</title>
        <authorList>
            <person name="Roberts W.R."/>
            <person name="Alverson A.J."/>
        </authorList>
    </citation>
    <scope>NUCLEOTIDE SEQUENCE [LARGE SCALE GENOMIC DNA]</scope>
    <source>
        <strain evidence="6 7">AJA228-03</strain>
    </source>
</reference>
<name>A0ABD3RWN9_9STRA</name>
<feature type="compositionally biased region" description="Low complexity" evidence="4">
    <location>
        <begin position="63"/>
        <end position="84"/>
    </location>
</feature>
<dbReference type="Gene3D" id="3.30.70.330">
    <property type="match status" value="1"/>
</dbReference>
<keyword evidence="7" id="KW-1185">Reference proteome</keyword>
<dbReference type="AlphaFoldDB" id="A0ABD3RWN9"/>
<dbReference type="SMART" id="SM00360">
    <property type="entry name" value="RRM"/>
    <property type="match status" value="1"/>
</dbReference>
<feature type="compositionally biased region" description="Basic and acidic residues" evidence="4">
    <location>
        <begin position="455"/>
        <end position="464"/>
    </location>
</feature>
<dbReference type="EMBL" id="JALLPB020000139">
    <property type="protein sequence ID" value="KAL3816619.1"/>
    <property type="molecule type" value="Genomic_DNA"/>
</dbReference>
<feature type="compositionally biased region" description="Basic residues" evidence="4">
    <location>
        <begin position="1"/>
        <end position="12"/>
    </location>
</feature>
<evidence type="ECO:0000313" key="6">
    <source>
        <dbReference type="EMBL" id="KAL3816619.1"/>
    </source>
</evidence>
<comment type="caution">
    <text evidence="6">The sequence shown here is derived from an EMBL/GenBank/DDBJ whole genome shotgun (WGS) entry which is preliminary data.</text>
</comment>
<feature type="compositionally biased region" description="Gly residues" evidence="4">
    <location>
        <begin position="404"/>
        <end position="427"/>
    </location>
</feature>
<accession>A0ABD3RWN9</accession>
<keyword evidence="3" id="KW-0175">Coiled coil</keyword>
<proteinExistence type="predicted"/>
<evidence type="ECO:0000313" key="7">
    <source>
        <dbReference type="Proteomes" id="UP001530377"/>
    </source>
</evidence>